<dbReference type="GO" id="GO:0071897">
    <property type="term" value="P:DNA biosynthetic process"/>
    <property type="evidence" value="ECO:0007669"/>
    <property type="project" value="UniProtKB-ARBA"/>
</dbReference>
<dbReference type="InterPro" id="IPR001878">
    <property type="entry name" value="Znf_CCHC"/>
</dbReference>
<dbReference type="CDD" id="cd00303">
    <property type="entry name" value="retropepsin_like"/>
    <property type="match status" value="1"/>
</dbReference>
<keyword evidence="4" id="KW-0378">Hydrolase</keyword>
<keyword evidence="5" id="KW-0479">Metal-binding</keyword>
<dbReference type="GO" id="GO:0004519">
    <property type="term" value="F:endonuclease activity"/>
    <property type="evidence" value="ECO:0007669"/>
    <property type="project" value="UniProtKB-KW"/>
</dbReference>
<keyword evidence="4" id="KW-0255">Endonuclease</keyword>
<sequence>MRDSESAPEYFLKMKELCSSGKIEDAALMYYVIKGINDRQENKTVLYGCKTLFEFKEKLKVYEVIKSDYAKSKGCFDKTKARYDSNPRFNSFDKLKPKQVHDDRFNSKNESANKVKSSGGFERMKYNNFDSRKSKFCFNCGDPNHISRFCVHKDKGFKCFECKAFGHKASECEKTKSKPEVATLDVKFKPRLDNKVTIEDISVNSLIDTGSQATLLRKPVFDKLNMCKLYPLNLSLSGFGKCKVNPLGYFKGNIKIDDFKCNADIYVVENNVMPYDVIVGMNVLMQGERVINEDGIVIKEKFQRIEEVDSLSVLPIDVTPNEVELNIGPDVPNIFKDKLQQSILNYVPHKTKTTNVELNILVKKYSSPVVIVRKKDGTPRVCIDYRKLNKVVVKDRFPLPLIEDILDRLQGSRVFSTIDLKNAFFHVDVNKDSRKYTSFVTHEGQYQFLKVPFGLCNSPAAFQRYINTIFRPLINDGIVLPYLDGIIILSSSFEEGIERVERMLSIASEYGLEINFNKSPFLKKRIEFLGHVVEDGKIFPSTLKTKAVLNFPEPANLKQIHSFLGLTGYFRKFIPKYSTIATPLSDLLKKDRKFKFGEEERISFNQLKLMLAEKPVLRIYNPNYETELH</sequence>
<dbReference type="PANTHER" id="PTHR37984:SF5">
    <property type="entry name" value="PROTEIN NYNRIN-LIKE"/>
    <property type="match status" value="1"/>
</dbReference>
<dbReference type="InterPro" id="IPR000477">
    <property type="entry name" value="RT_dom"/>
</dbReference>
<dbReference type="GO" id="GO:0016779">
    <property type="term" value="F:nucleotidyltransferase activity"/>
    <property type="evidence" value="ECO:0007669"/>
    <property type="project" value="UniProtKB-KW"/>
</dbReference>
<evidence type="ECO:0000259" key="7">
    <source>
        <dbReference type="PROSITE" id="PS50878"/>
    </source>
</evidence>
<evidence type="ECO:0000256" key="3">
    <source>
        <dbReference type="ARBA" id="ARBA00022722"/>
    </source>
</evidence>
<dbReference type="PROSITE" id="PS50878">
    <property type="entry name" value="RT_POL"/>
    <property type="match status" value="1"/>
</dbReference>
<keyword evidence="2" id="KW-0548">Nucleotidyltransferase</keyword>
<dbReference type="Pfam" id="PF00078">
    <property type="entry name" value="RVT_1"/>
    <property type="match status" value="1"/>
</dbReference>
<name>A0A4Y2JUU5_ARAVE</name>
<dbReference type="AlphaFoldDB" id="A0A4Y2JUU5"/>
<dbReference type="Gene3D" id="2.40.70.10">
    <property type="entry name" value="Acid Proteases"/>
    <property type="match status" value="1"/>
</dbReference>
<dbReference type="Gene3D" id="4.10.60.10">
    <property type="entry name" value="Zinc finger, CCHC-type"/>
    <property type="match status" value="1"/>
</dbReference>
<dbReference type="GO" id="GO:0003676">
    <property type="term" value="F:nucleic acid binding"/>
    <property type="evidence" value="ECO:0007669"/>
    <property type="project" value="InterPro"/>
</dbReference>
<evidence type="ECO:0000256" key="4">
    <source>
        <dbReference type="ARBA" id="ARBA00022759"/>
    </source>
</evidence>
<dbReference type="PANTHER" id="PTHR37984">
    <property type="entry name" value="PROTEIN CBG26694"/>
    <property type="match status" value="1"/>
</dbReference>
<evidence type="ECO:0000256" key="5">
    <source>
        <dbReference type="PROSITE-ProRule" id="PRU00047"/>
    </source>
</evidence>
<dbReference type="FunFam" id="3.30.70.270:FF:000023">
    <property type="entry name" value="Pol"/>
    <property type="match status" value="1"/>
</dbReference>
<dbReference type="SUPFAM" id="SSF50630">
    <property type="entry name" value="Acid proteases"/>
    <property type="match status" value="1"/>
</dbReference>
<dbReference type="SUPFAM" id="SSF56672">
    <property type="entry name" value="DNA/RNA polymerases"/>
    <property type="match status" value="1"/>
</dbReference>
<dbReference type="EMBL" id="BGPR01003852">
    <property type="protein sequence ID" value="GBM93142.1"/>
    <property type="molecule type" value="Genomic_DNA"/>
</dbReference>
<feature type="domain" description="CCHC-type" evidence="6">
    <location>
        <begin position="137"/>
        <end position="150"/>
    </location>
</feature>
<dbReference type="Gene3D" id="3.10.10.10">
    <property type="entry name" value="HIV Type 1 Reverse Transcriptase, subunit A, domain 1"/>
    <property type="match status" value="1"/>
</dbReference>
<dbReference type="InterPro" id="IPR021109">
    <property type="entry name" value="Peptidase_aspartic_dom_sf"/>
</dbReference>
<dbReference type="Pfam" id="PF00098">
    <property type="entry name" value="zf-CCHC"/>
    <property type="match status" value="1"/>
</dbReference>
<dbReference type="Proteomes" id="UP000499080">
    <property type="component" value="Unassembled WGS sequence"/>
</dbReference>
<evidence type="ECO:0000256" key="2">
    <source>
        <dbReference type="ARBA" id="ARBA00022695"/>
    </source>
</evidence>
<keyword evidence="5" id="KW-0862">Zinc</keyword>
<comment type="caution">
    <text evidence="8">The sequence shown here is derived from an EMBL/GenBank/DDBJ whole genome shotgun (WGS) entry which is preliminary data.</text>
</comment>
<dbReference type="InterPro" id="IPR043128">
    <property type="entry name" value="Rev_trsase/Diguanyl_cyclase"/>
</dbReference>
<dbReference type="InterPro" id="IPR036875">
    <property type="entry name" value="Znf_CCHC_sf"/>
</dbReference>
<dbReference type="SUPFAM" id="SSF57756">
    <property type="entry name" value="Retrovirus zinc finger-like domains"/>
    <property type="match status" value="1"/>
</dbReference>
<keyword evidence="5" id="KW-0863">Zinc-finger</keyword>
<dbReference type="GO" id="GO:0008270">
    <property type="term" value="F:zinc ion binding"/>
    <property type="evidence" value="ECO:0007669"/>
    <property type="project" value="UniProtKB-KW"/>
</dbReference>
<dbReference type="SMART" id="SM00343">
    <property type="entry name" value="ZnF_C2HC"/>
    <property type="match status" value="2"/>
</dbReference>
<dbReference type="PROSITE" id="PS50158">
    <property type="entry name" value="ZF_CCHC"/>
    <property type="match status" value="1"/>
</dbReference>
<dbReference type="InterPro" id="IPR043502">
    <property type="entry name" value="DNA/RNA_pol_sf"/>
</dbReference>
<protein>
    <submittedName>
        <fullName evidence="8">Retrovirus-related Pol polyprotein from transposon 297</fullName>
    </submittedName>
</protein>
<keyword evidence="3" id="KW-0540">Nuclease</keyword>
<evidence type="ECO:0000259" key="6">
    <source>
        <dbReference type="PROSITE" id="PS50158"/>
    </source>
</evidence>
<dbReference type="Gene3D" id="3.30.70.270">
    <property type="match status" value="2"/>
</dbReference>
<accession>A0A4Y2JUU5</accession>
<evidence type="ECO:0000256" key="1">
    <source>
        <dbReference type="ARBA" id="ARBA00022679"/>
    </source>
</evidence>
<dbReference type="CDD" id="cd01647">
    <property type="entry name" value="RT_LTR"/>
    <property type="match status" value="1"/>
</dbReference>
<organism evidence="8 9">
    <name type="scientific">Araneus ventricosus</name>
    <name type="common">Orbweaver spider</name>
    <name type="synonym">Epeira ventricosa</name>
    <dbReference type="NCBI Taxonomy" id="182803"/>
    <lineage>
        <taxon>Eukaryota</taxon>
        <taxon>Metazoa</taxon>
        <taxon>Ecdysozoa</taxon>
        <taxon>Arthropoda</taxon>
        <taxon>Chelicerata</taxon>
        <taxon>Arachnida</taxon>
        <taxon>Araneae</taxon>
        <taxon>Araneomorphae</taxon>
        <taxon>Entelegynae</taxon>
        <taxon>Araneoidea</taxon>
        <taxon>Araneidae</taxon>
        <taxon>Araneus</taxon>
    </lineage>
</organism>
<gene>
    <name evidence="8" type="primary">pol_4253</name>
    <name evidence="8" type="ORF">AVEN_27382_1</name>
</gene>
<reference evidence="8 9" key="1">
    <citation type="journal article" date="2019" name="Sci. Rep.">
        <title>Orb-weaving spider Araneus ventricosus genome elucidates the spidroin gene catalogue.</title>
        <authorList>
            <person name="Kono N."/>
            <person name="Nakamura H."/>
            <person name="Ohtoshi R."/>
            <person name="Moran D.A.P."/>
            <person name="Shinohara A."/>
            <person name="Yoshida Y."/>
            <person name="Fujiwara M."/>
            <person name="Mori M."/>
            <person name="Tomita M."/>
            <person name="Arakawa K."/>
        </authorList>
    </citation>
    <scope>NUCLEOTIDE SEQUENCE [LARGE SCALE GENOMIC DNA]</scope>
</reference>
<feature type="domain" description="Reverse transcriptase" evidence="7">
    <location>
        <begin position="353"/>
        <end position="533"/>
    </location>
</feature>
<dbReference type="InterPro" id="IPR050951">
    <property type="entry name" value="Retrovirus_Pol_polyprotein"/>
</dbReference>
<proteinExistence type="predicted"/>
<keyword evidence="9" id="KW-1185">Reference proteome</keyword>
<evidence type="ECO:0000313" key="9">
    <source>
        <dbReference type="Proteomes" id="UP000499080"/>
    </source>
</evidence>
<evidence type="ECO:0000313" key="8">
    <source>
        <dbReference type="EMBL" id="GBM93142.1"/>
    </source>
</evidence>
<keyword evidence="1" id="KW-0808">Transferase</keyword>